<dbReference type="SMART" id="SM00060">
    <property type="entry name" value="FN3"/>
    <property type="match status" value="1"/>
</dbReference>
<dbReference type="GO" id="GO:0017046">
    <property type="term" value="F:peptide hormone binding"/>
    <property type="evidence" value="ECO:0007669"/>
    <property type="project" value="TreeGrafter"/>
</dbReference>
<evidence type="ECO:0000256" key="4">
    <source>
        <dbReference type="ARBA" id="ARBA00023170"/>
    </source>
</evidence>
<evidence type="ECO:0000256" key="1">
    <source>
        <dbReference type="ARBA" id="ARBA00022729"/>
    </source>
</evidence>
<keyword evidence="5" id="KW-0325">Glycoprotein</keyword>
<evidence type="ECO:0000256" key="3">
    <source>
        <dbReference type="ARBA" id="ARBA00023157"/>
    </source>
</evidence>
<comment type="caution">
    <text evidence="8">The sequence shown here is derived from an EMBL/GenBank/DDBJ whole genome shotgun (WGS) entry which is preliminary data.</text>
</comment>
<name>A0A9Q1H2D9_HOLLE</name>
<dbReference type="EMBL" id="JAIZAY010000014">
    <property type="protein sequence ID" value="KAJ8030030.1"/>
    <property type="molecule type" value="Genomic_DNA"/>
</dbReference>
<dbReference type="Proteomes" id="UP001152320">
    <property type="component" value="Chromosome 14"/>
</dbReference>
<keyword evidence="3" id="KW-1015">Disulfide bond</keyword>
<evidence type="ECO:0000256" key="5">
    <source>
        <dbReference type="ARBA" id="ARBA00023180"/>
    </source>
</evidence>
<dbReference type="GO" id="GO:0070195">
    <property type="term" value="C:growth hormone receptor complex"/>
    <property type="evidence" value="ECO:0007669"/>
    <property type="project" value="TreeGrafter"/>
</dbReference>
<keyword evidence="9" id="KW-1185">Reference proteome</keyword>
<dbReference type="PROSITE" id="PS50853">
    <property type="entry name" value="FN3"/>
    <property type="match status" value="1"/>
</dbReference>
<dbReference type="InterPro" id="IPR003961">
    <property type="entry name" value="FN3_dom"/>
</dbReference>
<feature type="region of interest" description="Disordered" evidence="6">
    <location>
        <begin position="1174"/>
        <end position="1235"/>
    </location>
</feature>
<dbReference type="InterPro" id="IPR050379">
    <property type="entry name" value="Type-I_Cytokine_Rcpt"/>
</dbReference>
<dbReference type="GO" id="GO:0046427">
    <property type="term" value="P:positive regulation of receptor signaling pathway via JAK-STAT"/>
    <property type="evidence" value="ECO:0007669"/>
    <property type="project" value="TreeGrafter"/>
</dbReference>
<accession>A0A9Q1H2D9</accession>
<reference evidence="8" key="1">
    <citation type="submission" date="2021-10" db="EMBL/GenBank/DDBJ databases">
        <title>Tropical sea cucumber genome reveals ecological adaptation and Cuvierian tubules defense mechanism.</title>
        <authorList>
            <person name="Chen T."/>
        </authorList>
    </citation>
    <scope>NUCLEOTIDE SEQUENCE</scope>
    <source>
        <strain evidence="8">Nanhai2018</strain>
        <tissue evidence="8">Muscle</tissue>
    </source>
</reference>
<evidence type="ECO:0000313" key="8">
    <source>
        <dbReference type="EMBL" id="KAJ8030030.1"/>
    </source>
</evidence>
<dbReference type="GO" id="GO:0060396">
    <property type="term" value="P:growth hormone receptor signaling pathway"/>
    <property type="evidence" value="ECO:0007669"/>
    <property type="project" value="TreeGrafter"/>
</dbReference>
<dbReference type="InterPro" id="IPR036116">
    <property type="entry name" value="FN3_sf"/>
</dbReference>
<dbReference type="PANTHER" id="PTHR23036">
    <property type="entry name" value="CYTOKINE RECEPTOR"/>
    <property type="match status" value="1"/>
</dbReference>
<evidence type="ECO:0000313" key="9">
    <source>
        <dbReference type="Proteomes" id="UP001152320"/>
    </source>
</evidence>
<dbReference type="InterPro" id="IPR013783">
    <property type="entry name" value="Ig-like_fold"/>
</dbReference>
<evidence type="ECO:0000256" key="2">
    <source>
        <dbReference type="ARBA" id="ARBA00022737"/>
    </source>
</evidence>
<keyword evidence="2" id="KW-0677">Repeat</keyword>
<feature type="compositionally biased region" description="Acidic residues" evidence="6">
    <location>
        <begin position="1217"/>
        <end position="1235"/>
    </location>
</feature>
<keyword evidence="1" id="KW-0732">Signal</keyword>
<dbReference type="GO" id="GO:0019955">
    <property type="term" value="F:cytokine binding"/>
    <property type="evidence" value="ECO:0007669"/>
    <property type="project" value="TreeGrafter"/>
</dbReference>
<dbReference type="SUPFAM" id="SSF49265">
    <property type="entry name" value="Fibronectin type III"/>
    <property type="match status" value="1"/>
</dbReference>
<dbReference type="GO" id="GO:0005829">
    <property type="term" value="C:cytosol"/>
    <property type="evidence" value="ECO:0007669"/>
    <property type="project" value="TreeGrafter"/>
</dbReference>
<feature type="domain" description="Fibronectin type-III" evidence="7">
    <location>
        <begin position="242"/>
        <end position="347"/>
    </location>
</feature>
<dbReference type="AlphaFoldDB" id="A0A9Q1H2D9"/>
<dbReference type="OrthoDB" id="5955479at2759"/>
<dbReference type="GO" id="GO:0019838">
    <property type="term" value="F:growth factor binding"/>
    <property type="evidence" value="ECO:0007669"/>
    <property type="project" value="TreeGrafter"/>
</dbReference>
<dbReference type="GO" id="GO:0004903">
    <property type="term" value="F:growth hormone receptor activity"/>
    <property type="evidence" value="ECO:0007669"/>
    <property type="project" value="TreeGrafter"/>
</dbReference>
<evidence type="ECO:0000259" key="7">
    <source>
        <dbReference type="PROSITE" id="PS50853"/>
    </source>
</evidence>
<protein>
    <recommendedName>
        <fullName evidence="7">Fibronectin type-III domain-containing protein</fullName>
    </recommendedName>
</protein>
<evidence type="ECO:0000256" key="6">
    <source>
        <dbReference type="SAM" id="MobiDB-lite"/>
    </source>
</evidence>
<dbReference type="GO" id="GO:0009897">
    <property type="term" value="C:external side of plasma membrane"/>
    <property type="evidence" value="ECO:0007669"/>
    <property type="project" value="TreeGrafter"/>
</dbReference>
<dbReference type="PANTHER" id="PTHR23036:SF108">
    <property type="entry name" value="GROWTH HORMONE RECEPTOR"/>
    <property type="match status" value="1"/>
</dbReference>
<keyword evidence="4" id="KW-0675">Receptor</keyword>
<organism evidence="8 9">
    <name type="scientific">Holothuria leucospilota</name>
    <name type="common">Black long sea cucumber</name>
    <name type="synonym">Mertensiothuria leucospilota</name>
    <dbReference type="NCBI Taxonomy" id="206669"/>
    <lineage>
        <taxon>Eukaryota</taxon>
        <taxon>Metazoa</taxon>
        <taxon>Echinodermata</taxon>
        <taxon>Eleutherozoa</taxon>
        <taxon>Echinozoa</taxon>
        <taxon>Holothuroidea</taxon>
        <taxon>Aspidochirotacea</taxon>
        <taxon>Aspidochirotida</taxon>
        <taxon>Holothuriidae</taxon>
        <taxon>Holothuria</taxon>
    </lineage>
</organism>
<dbReference type="Pfam" id="PF00041">
    <property type="entry name" value="fn3"/>
    <property type="match status" value="1"/>
</dbReference>
<sequence length="1235" mass="140011">MKSQLYASLWKTISVRIPSFYANCTMSTNVLMIVTVKIMVHAITRMDCTTASVKQDGRDETAQKMSTNAKTTTLVKMRVSVKMSTEVILALVPQDGRGQTVQKMSTNAMITLVKMMAHVLTSKEAITALVSHNGKERTAKQMPTNAMLTLVEMMAHVLTSKEAITALVSHNGKERTAKQMSMNAMITLVEMMARVLTSKEAITALVSHNGKETTAKQIPVNRDFYDSLMKKTQGMQEIMLGPPQNVTVTHRSRTDLLIEWYPPVILKGNVIKYEIQYQAKERPYLSFYNEDENETTFELNDDTKFGKVAVNITSLDPSTVYEIQMSAFTTVGQGKEVAKTVPTLVETDLTPLRKRDVQVSASEQNFEIRLPVLRQKYATHYVVSIVELSERKYGIMTAEFNKTDNVTVFHLNVDNTYTSFKGIVWGVAVYQIYIGTQSRVRENKHIVWSDGITLKVPPWFNLIRVFVATILTVIFITGVTILCRLQSYCRNEQYHRNEEKDLKRLKSPNRCCEVDQSDAEVFNVNTNLEERYAKFHGGDLETKESSKDELKKNLAVERTDEEEKLAKGEGDIVYRKALVEVVVEKGSSDEDFREETSTMIYASENCRNNEHNLASEVIPKKVHPINGKGKLDLIDQIVLEPSDAIYNELSEKEGFIKIDAVSDDAHDEDGVKRAKQDYRGSKTKDVCDQQELGKSNPLLEGTTKCDLKETEAQYLKEDDSMRMRETKARTASDSDDDVYDDFDDVNPMLNESDSNGNKKPGLLKAMLKLLKGDYNAIKKQAEMGVLEVNYQGNDQTEEHDIYNAAIKTDEQLDVLKKGCPREDEGLQHDAFAESISNCRFQKVKSDLNLEPDFPLEISKDIKREDKLSFYTENKVHHSEENELRCIKNVVTENERPIESNVSETTTVPDIHDVTPANIKGSRVSSMTVNNGWIDENGDRKRNAADHVSHSVDISDNDTANEKCRSKFKLESQDSESKNSVGLELYDNTRDKVYLDTFTKGKVGVVDCFEEVYDDTEVEEKQIPVTTHCAHDVYPNPFTDNDFEMTDKSLADSLIDVYDETSVEEGCRLNTANKEIDAFNVPSSQEIYDESCVDSDQEYINSDHRKLPARPKMSSNSQTKHIPDNVIDFYTKPDVNGATERTSEIYEMIPAEENPCKGRQTSIFYTFRNKILSKPRNRGSKNVSFRKLPPTPSENRLSVNPFWGDVPSYSNERSVETNIDDDIYEELSEDDETAKI</sequence>
<dbReference type="Gene3D" id="2.60.40.10">
    <property type="entry name" value="Immunoglobulins"/>
    <property type="match status" value="1"/>
</dbReference>
<gene>
    <name evidence="8" type="ORF">HOLleu_29599</name>
</gene>
<dbReference type="CDD" id="cd00063">
    <property type="entry name" value="FN3"/>
    <property type="match status" value="1"/>
</dbReference>
<proteinExistence type="predicted"/>